<keyword evidence="5 6" id="KW-0539">Nucleus</keyword>
<comment type="subunit">
    <text evidence="3 6">Associates with the pre-60S ribosomal particle.</text>
</comment>
<dbReference type="GO" id="GO:0030687">
    <property type="term" value="C:preribosome, large subunit precursor"/>
    <property type="evidence" value="ECO:0007669"/>
    <property type="project" value="TreeGrafter"/>
</dbReference>
<evidence type="ECO:0000256" key="4">
    <source>
        <dbReference type="ARBA" id="ARBA00022490"/>
    </source>
</evidence>
<dbReference type="InterPro" id="IPR051742">
    <property type="entry name" value="Ribosome_Assembly_uL10"/>
</dbReference>
<dbReference type="GO" id="GO:0003723">
    <property type="term" value="F:RNA binding"/>
    <property type="evidence" value="ECO:0007669"/>
    <property type="project" value="TreeGrafter"/>
</dbReference>
<dbReference type="GO" id="GO:0006364">
    <property type="term" value="P:rRNA processing"/>
    <property type="evidence" value="ECO:0007669"/>
    <property type="project" value="TreeGrafter"/>
</dbReference>
<dbReference type="Pfam" id="PF17777">
    <property type="entry name" value="RL10P_insert"/>
    <property type="match status" value="1"/>
</dbReference>
<dbReference type="GO" id="GO:0005730">
    <property type="term" value="C:nucleolus"/>
    <property type="evidence" value="ECO:0007669"/>
    <property type="project" value="UniProtKB-SubCell"/>
</dbReference>
<reference evidence="9" key="1">
    <citation type="journal article" date="2024" name="Gigascience">
        <title>Chromosome-level genome of the poultry shaft louse Menopon gallinae provides insight into the host-switching and adaptive evolution of parasitic lice.</title>
        <authorList>
            <person name="Xu Y."/>
            <person name="Ma L."/>
            <person name="Liu S."/>
            <person name="Liang Y."/>
            <person name="Liu Q."/>
            <person name="He Z."/>
            <person name="Tian L."/>
            <person name="Duan Y."/>
            <person name="Cai W."/>
            <person name="Li H."/>
            <person name="Song F."/>
        </authorList>
    </citation>
    <scope>NUCLEOTIDE SEQUENCE</scope>
    <source>
        <strain evidence="9">Cailab_2023a</strain>
    </source>
</reference>
<evidence type="ECO:0000256" key="3">
    <source>
        <dbReference type="ARBA" id="ARBA00011117"/>
    </source>
</evidence>
<evidence type="ECO:0000256" key="7">
    <source>
        <dbReference type="SAM" id="MobiDB-lite"/>
    </source>
</evidence>
<dbReference type="GO" id="GO:0000956">
    <property type="term" value="P:nuclear-transcribed mRNA catabolic process"/>
    <property type="evidence" value="ECO:0007669"/>
    <property type="project" value="TreeGrafter"/>
</dbReference>
<dbReference type="CDD" id="cd05796">
    <property type="entry name" value="Ribosomal_P0_like"/>
    <property type="match status" value="1"/>
</dbReference>
<comment type="function">
    <text evidence="1 6">Component of the ribosome assembly machinery. Nuclear paralog of the ribosomal protein P0, it binds pre-60S subunits at an early stage of assembly in the nucleolus, and is replaced by P0 in cytoplasmic pre-60S subunits and mature 80S ribosomes.</text>
</comment>
<dbReference type="FunFam" id="3.30.70.1730:FF:000005">
    <property type="entry name" value="Ribosome assembly factor mrt4"/>
    <property type="match status" value="1"/>
</dbReference>
<feature type="region of interest" description="Disordered" evidence="7">
    <location>
        <begin position="214"/>
        <end position="253"/>
    </location>
</feature>
<dbReference type="Gene3D" id="3.30.70.1730">
    <property type="match status" value="1"/>
</dbReference>
<accession>A0AAW2HGZ2</accession>
<dbReference type="GO" id="GO:0000027">
    <property type="term" value="P:ribosomal large subunit assembly"/>
    <property type="evidence" value="ECO:0007669"/>
    <property type="project" value="InterPro"/>
</dbReference>
<dbReference type="InterPro" id="IPR001790">
    <property type="entry name" value="Ribosomal_uL10"/>
</dbReference>
<evidence type="ECO:0000259" key="8">
    <source>
        <dbReference type="Pfam" id="PF17777"/>
    </source>
</evidence>
<dbReference type="InterPro" id="IPR033867">
    <property type="entry name" value="Mrt4"/>
</dbReference>
<comment type="caution">
    <text evidence="9">The sequence shown here is derived from an EMBL/GenBank/DDBJ whole genome shotgun (WGS) entry which is preliminary data.</text>
</comment>
<proteinExistence type="inferred from homology"/>
<dbReference type="AlphaFoldDB" id="A0AAW2HGZ2"/>
<comment type="similarity">
    <text evidence="2 6">Belongs to the universal ribosomal protein uL10 family.</text>
</comment>
<evidence type="ECO:0000256" key="2">
    <source>
        <dbReference type="ARBA" id="ARBA00008889"/>
    </source>
</evidence>
<dbReference type="GO" id="GO:0005737">
    <property type="term" value="C:cytoplasm"/>
    <property type="evidence" value="ECO:0007669"/>
    <property type="project" value="UniProtKB-SubCell"/>
</dbReference>
<protein>
    <recommendedName>
        <fullName evidence="6">Ribosome assembly factor mrt4</fullName>
    </recommendedName>
</protein>
<dbReference type="SUPFAM" id="SSF160369">
    <property type="entry name" value="Ribosomal protein L10-like"/>
    <property type="match status" value="1"/>
</dbReference>
<dbReference type="FunFam" id="3.90.105.20:FF:000003">
    <property type="entry name" value="Ribosome assembly factor mrt4"/>
    <property type="match status" value="1"/>
</dbReference>
<sequence length="253" mass="29192">MARSKRRKKIVLTKSKKKGLEFKQRLVEDIRNSVDKYYRIFVFSVENMRGAPLKDVRTQWKHSRFFFGKCKLMTLALGKTPESEAKKNLHELVKYIKGQRGLLFTNEKTEDVVKWFSNFKQPEFARSGNKATKTVTLPEGQLMEFLSSMEPFLRKLGMPTCVKNGKVHLRYEYTVCEKGKILNPEQAHILKLIGERLAEFNIKLKCVWGSDGKIEVLSPDDEGDEEDGDGEDNEVNEDEIEDDDDGEDMTVDS</sequence>
<feature type="compositionally biased region" description="Acidic residues" evidence="7">
    <location>
        <begin position="218"/>
        <end position="253"/>
    </location>
</feature>
<dbReference type="Pfam" id="PF00466">
    <property type="entry name" value="Ribosomal_L10"/>
    <property type="match status" value="1"/>
</dbReference>
<evidence type="ECO:0000256" key="5">
    <source>
        <dbReference type="ARBA" id="ARBA00023242"/>
    </source>
</evidence>
<dbReference type="InterPro" id="IPR043141">
    <property type="entry name" value="Ribosomal_uL10-like_sf"/>
</dbReference>
<keyword evidence="6" id="KW-0690">Ribosome biogenesis</keyword>
<dbReference type="EMBL" id="JARGDH010000005">
    <property type="protein sequence ID" value="KAL0268960.1"/>
    <property type="molecule type" value="Genomic_DNA"/>
</dbReference>
<evidence type="ECO:0000256" key="6">
    <source>
        <dbReference type="RuleBase" id="RU364039"/>
    </source>
</evidence>
<dbReference type="InterPro" id="IPR043164">
    <property type="entry name" value="Ribosomal_uL10-like_insert_sf"/>
</dbReference>
<gene>
    <name evidence="9" type="ORF">PYX00_010721</name>
</gene>
<dbReference type="InterPro" id="IPR040637">
    <property type="entry name" value="Ribosomal_uL10-like_insert"/>
</dbReference>
<feature type="domain" description="Large ribosomal subunit protein uL10-like insertion" evidence="8">
    <location>
        <begin position="125"/>
        <end position="194"/>
    </location>
</feature>
<comment type="subcellular location">
    <subcellularLocation>
        <location evidence="6">Cytoplasm</location>
    </subcellularLocation>
    <subcellularLocation>
        <location evidence="6">Nucleus</location>
        <location evidence="6">Nucleolus</location>
    </subcellularLocation>
</comment>
<evidence type="ECO:0000313" key="9">
    <source>
        <dbReference type="EMBL" id="KAL0268960.1"/>
    </source>
</evidence>
<evidence type="ECO:0000256" key="1">
    <source>
        <dbReference type="ARBA" id="ARBA00004046"/>
    </source>
</evidence>
<dbReference type="Gene3D" id="3.90.105.20">
    <property type="match status" value="1"/>
</dbReference>
<keyword evidence="4 6" id="KW-0963">Cytoplasm</keyword>
<organism evidence="9">
    <name type="scientific">Menopon gallinae</name>
    <name type="common">poultry shaft louse</name>
    <dbReference type="NCBI Taxonomy" id="328185"/>
    <lineage>
        <taxon>Eukaryota</taxon>
        <taxon>Metazoa</taxon>
        <taxon>Ecdysozoa</taxon>
        <taxon>Arthropoda</taxon>
        <taxon>Hexapoda</taxon>
        <taxon>Insecta</taxon>
        <taxon>Pterygota</taxon>
        <taxon>Neoptera</taxon>
        <taxon>Paraneoptera</taxon>
        <taxon>Psocodea</taxon>
        <taxon>Troctomorpha</taxon>
        <taxon>Phthiraptera</taxon>
        <taxon>Amblycera</taxon>
        <taxon>Menoponidae</taxon>
        <taxon>Menopon</taxon>
    </lineage>
</organism>
<dbReference type="PANTHER" id="PTHR45841:SF1">
    <property type="entry name" value="MRNA TURNOVER PROTEIN 4 HOMOLOG"/>
    <property type="match status" value="1"/>
</dbReference>
<dbReference type="PANTHER" id="PTHR45841">
    <property type="entry name" value="MRNA TURNOVER PROTEIN 4 MRTO4"/>
    <property type="match status" value="1"/>
</dbReference>
<name>A0AAW2HGZ2_9NEOP</name>